<dbReference type="InParanoid" id="A0A067PYB1"/>
<sequence>MRMILWVLREAGAKNVPSFNALHKVQDGLRKDSSIKTIKFELVLGNIFYMNDITAIIAKDYSNPLIRPHIIRYLQMTDGVVSEIWHGEKLCKEVPLHQLCPHYIDKSGKAYFVDEFAWLRNGQFIIPKRWRQQENHEYIADGFAVICISNKSQAVYHVDHENELIFEVKDLASNFLDLLEHSLLPCCDACSKDHLSKMPNPLRELAEGEPLYSSWISVWCDDVSANCSKSWNKHWNTYITHANLPRRFLQQEFHVHFASTSPSASIVEQFVALKKLIEGTHKNPIRVPDPSTGGFCRFRVFPVDALTDNPMQSEECGHIGGNGNCDCRKCSWGGSEAFKVSSDGYDSLFEAQNSRTADVTLNKVRCQVKLACSGIESAIDRLIPRACQLKVEKPQSTEEEITNELMMWVVENGRNIYNLFLQMEGIVKYIWHMTHTALSNDALAAFFIRLQSSSIDGLTIPPIRSTYLHQYRNSLIGQQFKQILQMSVFHLHRKLDENHFSLWKAVGSLCALLWYPEIANLEEYLCDLKLAINNVLDIFTVIDLTKIWKKIKLHLLVHIIEDRITGGMWKQPDDEWVCASPKICGFLEKHCILQNHLRWMVTKPAIPVAATLLPKKKRQELMWCNTTVSKAINPPTHNEDSSWLSCHKITTSTGDICKLSSWVFVCSLFDGMSILGRINEIIQAKDESTTYVTVECFEIGSQRHQVYDMPVALLHQQEQSSLVVDSKAVHFIINVQHDCDHAQCVPSGLRPRQQECEDSGQMEKFIEHKLIEHHILNMHALHNAHLLRSVLPRDLTIPQPYLGNRRETHDKLSSGLKVAYDIKQAKQKEAKEKKKQQKDLEKWQAKDKVQGDALATDGDANGEVPRSLSTAAGEGQVSSRQGSGPAKKQKRG</sequence>
<feature type="region of interest" description="Disordered" evidence="1">
    <location>
        <begin position="828"/>
        <end position="892"/>
    </location>
</feature>
<dbReference type="PANTHER" id="PTHR31912:SF34">
    <property type="entry name" value="NOTOCHORD-RELATED PROTEIN"/>
    <property type="match status" value="1"/>
</dbReference>
<dbReference type="EMBL" id="KL197725">
    <property type="protein sequence ID" value="KDQ55321.1"/>
    <property type="molecule type" value="Genomic_DNA"/>
</dbReference>
<evidence type="ECO:0000313" key="3">
    <source>
        <dbReference type="Proteomes" id="UP000027265"/>
    </source>
</evidence>
<organism evidence="2 3">
    <name type="scientific">Jaapia argillacea MUCL 33604</name>
    <dbReference type="NCBI Taxonomy" id="933084"/>
    <lineage>
        <taxon>Eukaryota</taxon>
        <taxon>Fungi</taxon>
        <taxon>Dikarya</taxon>
        <taxon>Basidiomycota</taxon>
        <taxon>Agaricomycotina</taxon>
        <taxon>Agaricomycetes</taxon>
        <taxon>Agaricomycetidae</taxon>
        <taxon>Jaapiales</taxon>
        <taxon>Jaapiaceae</taxon>
        <taxon>Jaapia</taxon>
    </lineage>
</organism>
<evidence type="ECO:0000256" key="1">
    <source>
        <dbReference type="SAM" id="MobiDB-lite"/>
    </source>
</evidence>
<dbReference type="Proteomes" id="UP000027265">
    <property type="component" value="Unassembled WGS sequence"/>
</dbReference>
<proteinExistence type="predicted"/>
<name>A0A067PYB1_9AGAM</name>
<accession>A0A067PYB1</accession>
<dbReference type="OrthoDB" id="2506088at2759"/>
<dbReference type="PANTHER" id="PTHR31912">
    <property type="entry name" value="IP13529P"/>
    <property type="match status" value="1"/>
</dbReference>
<dbReference type="AlphaFoldDB" id="A0A067PYB1"/>
<protein>
    <submittedName>
        <fullName evidence="2">Uncharacterized protein</fullName>
    </submittedName>
</protein>
<reference evidence="3" key="1">
    <citation type="journal article" date="2014" name="Proc. Natl. Acad. Sci. U.S.A.">
        <title>Extensive sampling of basidiomycete genomes demonstrates inadequacy of the white-rot/brown-rot paradigm for wood decay fungi.</title>
        <authorList>
            <person name="Riley R."/>
            <person name="Salamov A.A."/>
            <person name="Brown D.W."/>
            <person name="Nagy L.G."/>
            <person name="Floudas D."/>
            <person name="Held B.W."/>
            <person name="Levasseur A."/>
            <person name="Lombard V."/>
            <person name="Morin E."/>
            <person name="Otillar R."/>
            <person name="Lindquist E.A."/>
            <person name="Sun H."/>
            <person name="LaButti K.M."/>
            <person name="Schmutz J."/>
            <person name="Jabbour D."/>
            <person name="Luo H."/>
            <person name="Baker S.E."/>
            <person name="Pisabarro A.G."/>
            <person name="Walton J.D."/>
            <person name="Blanchette R.A."/>
            <person name="Henrissat B."/>
            <person name="Martin F."/>
            <person name="Cullen D."/>
            <person name="Hibbett D.S."/>
            <person name="Grigoriev I.V."/>
        </authorList>
    </citation>
    <scope>NUCLEOTIDE SEQUENCE [LARGE SCALE GENOMIC DNA]</scope>
    <source>
        <strain evidence="3">MUCL 33604</strain>
    </source>
</reference>
<feature type="compositionally biased region" description="Basic and acidic residues" evidence="1">
    <location>
        <begin position="828"/>
        <end position="850"/>
    </location>
</feature>
<evidence type="ECO:0000313" key="2">
    <source>
        <dbReference type="EMBL" id="KDQ55321.1"/>
    </source>
</evidence>
<dbReference type="HOGENOM" id="CLU_004591_2_0_1"/>
<gene>
    <name evidence="2" type="ORF">JAAARDRAFT_195723</name>
</gene>
<keyword evidence="3" id="KW-1185">Reference proteome</keyword>
<dbReference type="STRING" id="933084.A0A067PYB1"/>